<dbReference type="OrthoDB" id="9802050at2"/>
<dbReference type="GO" id="GO:0050129">
    <property type="term" value="F:N-formylglutamate deformylase activity"/>
    <property type="evidence" value="ECO:0007669"/>
    <property type="project" value="UniProtKB-EC"/>
</dbReference>
<dbReference type="RefSeq" id="WP_142898116.1">
    <property type="nucleotide sequence ID" value="NZ_ML660058.1"/>
</dbReference>
<dbReference type="Proteomes" id="UP000315252">
    <property type="component" value="Unassembled WGS sequence"/>
</dbReference>
<evidence type="ECO:0000313" key="1">
    <source>
        <dbReference type="EMBL" id="TQV77773.1"/>
    </source>
</evidence>
<sequence>MEPFVFKSGTAPVLLSMPHSGVFIPPKQQARMTPAALDVPDTDWHLPQLYDFLEDLGIGAIRATHSRYVIDLNRDPGGQPLYPGANNTELCPTTSFSEAPLYRTGEQPDEAEIEARRAKVWQPYHDKIASELAAIREKHGVAVLWDAHSIRSEVPRFFDGRLTDLNLGSGGGVTAAPELLNRLGEIAKVTADYSFVIDGRFKGGYITRHYGDPANNIHAIQLEQSWATYMNEDPPFGFREDLATGVRPVLRRFLESVAAWARDA</sequence>
<evidence type="ECO:0000313" key="2">
    <source>
        <dbReference type="Proteomes" id="UP000315252"/>
    </source>
</evidence>
<organism evidence="1 2">
    <name type="scientific">Denitrobaculum tricleocarpae</name>
    <dbReference type="NCBI Taxonomy" id="2591009"/>
    <lineage>
        <taxon>Bacteria</taxon>
        <taxon>Pseudomonadati</taxon>
        <taxon>Pseudomonadota</taxon>
        <taxon>Alphaproteobacteria</taxon>
        <taxon>Rhodospirillales</taxon>
        <taxon>Rhodospirillaceae</taxon>
        <taxon>Denitrobaculum</taxon>
    </lineage>
</organism>
<dbReference type="InterPro" id="IPR007709">
    <property type="entry name" value="N-FG_amidohydro"/>
</dbReference>
<name>A0A545TKM2_9PROT</name>
<dbReference type="EC" id="3.5.1.68" evidence="1"/>
<accession>A0A545TKM2</accession>
<proteinExistence type="predicted"/>
<dbReference type="EMBL" id="VHSH01000007">
    <property type="protein sequence ID" value="TQV77773.1"/>
    <property type="molecule type" value="Genomic_DNA"/>
</dbReference>
<dbReference type="SUPFAM" id="SSF53187">
    <property type="entry name" value="Zn-dependent exopeptidases"/>
    <property type="match status" value="1"/>
</dbReference>
<gene>
    <name evidence="1" type="primary">hutG</name>
    <name evidence="1" type="ORF">FKG95_19630</name>
</gene>
<dbReference type="Pfam" id="PF05013">
    <property type="entry name" value="FGase"/>
    <property type="match status" value="1"/>
</dbReference>
<protein>
    <submittedName>
        <fullName evidence="1">N-formylglutamate deformylase</fullName>
        <ecNumber evidence="1">3.5.1.68</ecNumber>
    </submittedName>
</protein>
<reference evidence="1 2" key="1">
    <citation type="submission" date="2019-06" db="EMBL/GenBank/DDBJ databases">
        <title>Whole genome sequence for Rhodospirillaceae sp. R148.</title>
        <authorList>
            <person name="Wang G."/>
        </authorList>
    </citation>
    <scope>NUCLEOTIDE SEQUENCE [LARGE SCALE GENOMIC DNA]</scope>
    <source>
        <strain evidence="1 2">R148</strain>
    </source>
</reference>
<keyword evidence="2" id="KW-1185">Reference proteome</keyword>
<keyword evidence="1" id="KW-0378">Hydrolase</keyword>
<comment type="caution">
    <text evidence="1">The sequence shown here is derived from an EMBL/GenBank/DDBJ whole genome shotgun (WGS) entry which is preliminary data.</text>
</comment>
<dbReference type="AlphaFoldDB" id="A0A545TKM2"/>
<dbReference type="InterPro" id="IPR010247">
    <property type="entry name" value="HutG_amidohyd"/>
</dbReference>
<dbReference type="Gene3D" id="3.40.630.40">
    <property type="entry name" value="Zn-dependent exopeptidases"/>
    <property type="match status" value="1"/>
</dbReference>
<dbReference type="NCBIfam" id="TIGR02017">
    <property type="entry name" value="hutG_amidohyd"/>
    <property type="match status" value="1"/>
</dbReference>